<dbReference type="Proteomes" id="UP000654075">
    <property type="component" value="Unassembled WGS sequence"/>
</dbReference>
<comment type="caution">
    <text evidence="2">The sequence shown here is derived from an EMBL/GenBank/DDBJ whole genome shotgun (WGS) entry which is preliminary data.</text>
</comment>
<gene>
    <name evidence="2" type="ORF">PGLA1383_LOCUS55686</name>
</gene>
<dbReference type="AlphaFoldDB" id="A0A813HUE4"/>
<sequence length="972" mass="106298">MGGRVSMPRASTRAARPCSLGIPGRACFAALLTAHVASPGARGQTAPSPLNLEAFEDADCLGDPRSELLLELMSEFADVLEDALSHGETASLSSSSSSSAPSPHEATLSARSWATAGSWISERGPIMMHLSGTVLSRPYCEPGKVAGAAATCLLLLDRPEDENRMNQAFQCTKDLEGMLEATAPGTKSLYDTRLHMFLRSPWPAFRLVELLVRLFPGSDRLDTDSSGPVSLSLREPELAHQEPEFWRCVKHEDLHGAPLEFDWPWFHDALKIALDSAMDSHKLELWPEDGPLSEQYRARWARVYRSPMFRDTAAFASAAFYKFRRQQWEAGCSPGIVAAYLMQVVTFCSRDTEAWLHRYVGASWRLQNLLTPVSSLVNHGWPIFQILHLGGLLRRHPAPWHAGQMADDEGNPVLSSPPPAAGEKQSPAEVFQHDLRSTLERQAVPQEVYVTAVWGSLTRHLGVYLARWASLKLPSLWVLAMDAEAVAACKANATQGVSCFELSQRLGIEVSVAKYLAMAVAVQFGAMAVWLDLDVYLPRDPTASLQAALGEGDGSLSLVLAGSLTSKSLSPSVIAARGSEACALFLRYAAWLYEHPYILDHQGWDAILRHRDGEFSGSWDYKGRNISGSPDDGLHLSFAPPAAEVAGSGGQGRADTEPAVPPYGVLGPTWASGDGWLGPGSPEELEGFHFWGTIEKPAELFEAFYPFEGEGFSASARAVISQYRRLPISLDADSVAARAPEGPGMHLTAVSYASGCCEQALERNRQTALDSGADQAKAFGPEDLDPAWAARHSEVLSQRKGGGWWLWKPHVILKMLRDDSVPWHTGVVLWLDAGNFFVGDTKLVAEKALRNSDVAAISLKCCLESDWSSAQALQLLGGEGYAIADRPQLGAYFLVFRKTTTALTFVEDWLRLCENPDILIEPQGDSDFGAAAAYQRHMADQSVFSVLFKQRGFKAMTLEEAHQVVQLDRWRQ</sequence>
<feature type="region of interest" description="Disordered" evidence="1">
    <location>
        <begin position="404"/>
        <end position="427"/>
    </location>
</feature>
<organism evidence="2 3">
    <name type="scientific">Polarella glacialis</name>
    <name type="common">Dinoflagellate</name>
    <dbReference type="NCBI Taxonomy" id="89957"/>
    <lineage>
        <taxon>Eukaryota</taxon>
        <taxon>Sar</taxon>
        <taxon>Alveolata</taxon>
        <taxon>Dinophyceae</taxon>
        <taxon>Suessiales</taxon>
        <taxon>Suessiaceae</taxon>
        <taxon>Polarella</taxon>
    </lineage>
</organism>
<reference evidence="2" key="1">
    <citation type="submission" date="2021-02" db="EMBL/GenBank/DDBJ databases">
        <authorList>
            <person name="Dougan E. K."/>
            <person name="Rhodes N."/>
            <person name="Thang M."/>
            <person name="Chan C."/>
        </authorList>
    </citation>
    <scope>NUCLEOTIDE SEQUENCE</scope>
</reference>
<evidence type="ECO:0000313" key="2">
    <source>
        <dbReference type="EMBL" id="CAE8640960.1"/>
    </source>
</evidence>
<accession>A0A813HUE4</accession>
<evidence type="ECO:0008006" key="4">
    <source>
        <dbReference type="Google" id="ProtNLM"/>
    </source>
</evidence>
<proteinExistence type="predicted"/>
<name>A0A813HUE4_POLGL</name>
<dbReference type="OrthoDB" id="440187at2759"/>
<keyword evidence="3" id="KW-1185">Reference proteome</keyword>
<evidence type="ECO:0000256" key="1">
    <source>
        <dbReference type="SAM" id="MobiDB-lite"/>
    </source>
</evidence>
<protein>
    <recommendedName>
        <fullName evidence="4">Nucleotide-diphospho-sugar transferase domain-containing protein</fullName>
    </recommendedName>
</protein>
<dbReference type="EMBL" id="CAJNNV010032757">
    <property type="protein sequence ID" value="CAE8640960.1"/>
    <property type="molecule type" value="Genomic_DNA"/>
</dbReference>
<evidence type="ECO:0000313" key="3">
    <source>
        <dbReference type="Proteomes" id="UP000654075"/>
    </source>
</evidence>